<dbReference type="Proteomes" id="UP001157046">
    <property type="component" value="Unassembled WGS sequence"/>
</dbReference>
<dbReference type="EMBL" id="BSUY01000001">
    <property type="protein sequence ID" value="GMA81385.1"/>
    <property type="molecule type" value="Genomic_DNA"/>
</dbReference>
<evidence type="ECO:0000256" key="1">
    <source>
        <dbReference type="SAM" id="MobiDB-lite"/>
    </source>
</evidence>
<evidence type="ECO:0000313" key="2">
    <source>
        <dbReference type="EMBL" id="GMA81385.1"/>
    </source>
</evidence>
<evidence type="ECO:0000313" key="3">
    <source>
        <dbReference type="Proteomes" id="UP001157046"/>
    </source>
</evidence>
<feature type="region of interest" description="Disordered" evidence="1">
    <location>
        <begin position="68"/>
        <end position="94"/>
    </location>
</feature>
<keyword evidence="3" id="KW-1185">Reference proteome</keyword>
<name>A0ABQ6J3G3_9GAMM</name>
<sequence>MNYLEQLQSKVGLSTKQLGQLGKAGGLESMAQFASNLHLYPQASTENTGNLVWFFALPYSINQRHEQLEGKFEQETDPDDAEKNRAGAYNSNLT</sequence>
<gene>
    <name evidence="2" type="ORF">GCM10025855_09180</name>
</gene>
<reference evidence="3" key="1">
    <citation type="journal article" date="2019" name="Int. J. Syst. Evol. Microbiol.">
        <title>The Global Catalogue of Microorganisms (GCM) 10K type strain sequencing project: providing services to taxonomists for standard genome sequencing and annotation.</title>
        <authorList>
            <consortium name="The Broad Institute Genomics Platform"/>
            <consortium name="The Broad Institute Genome Sequencing Center for Infectious Disease"/>
            <person name="Wu L."/>
            <person name="Ma J."/>
        </authorList>
    </citation>
    <scope>NUCLEOTIDE SEQUENCE [LARGE SCALE GENOMIC DNA]</scope>
    <source>
        <strain evidence="3">NBRC 102030</strain>
    </source>
</reference>
<accession>A0ABQ6J3G3</accession>
<protein>
    <submittedName>
        <fullName evidence="2">Uncharacterized protein</fullName>
    </submittedName>
</protein>
<proteinExistence type="predicted"/>
<organism evidence="2 3">
    <name type="scientific">Shewanella glacialipiscicola</name>
    <dbReference type="NCBI Taxonomy" id="614069"/>
    <lineage>
        <taxon>Bacteria</taxon>
        <taxon>Pseudomonadati</taxon>
        <taxon>Pseudomonadota</taxon>
        <taxon>Gammaproteobacteria</taxon>
        <taxon>Alteromonadales</taxon>
        <taxon>Shewanellaceae</taxon>
        <taxon>Shewanella</taxon>
    </lineage>
</organism>
<comment type="caution">
    <text evidence="2">The sequence shown here is derived from an EMBL/GenBank/DDBJ whole genome shotgun (WGS) entry which is preliminary data.</text>
</comment>